<protein>
    <submittedName>
        <fullName evidence="3">Methyltransferase</fullName>
    </submittedName>
</protein>
<dbReference type="InterPro" id="IPR035901">
    <property type="entry name" value="GIY-YIG_endonuc_sf"/>
</dbReference>
<dbReference type="PANTHER" id="PTHR34477">
    <property type="entry name" value="UPF0213 PROTEIN YHBQ"/>
    <property type="match status" value="1"/>
</dbReference>
<dbReference type="Gene3D" id="3.40.1440.10">
    <property type="entry name" value="GIY-YIG endonuclease"/>
    <property type="match status" value="1"/>
</dbReference>
<comment type="caution">
    <text evidence="3">The sequence shown here is derived from an EMBL/GenBank/DDBJ whole genome shotgun (WGS) entry which is preliminary data.</text>
</comment>
<gene>
    <name evidence="3" type="ORF">A2803_02240</name>
</gene>
<dbReference type="PROSITE" id="PS50164">
    <property type="entry name" value="GIY_YIG"/>
    <property type="match status" value="1"/>
</dbReference>
<dbReference type="InterPro" id="IPR000305">
    <property type="entry name" value="GIY-YIG_endonuc"/>
</dbReference>
<evidence type="ECO:0000259" key="2">
    <source>
        <dbReference type="PROSITE" id="PS50164"/>
    </source>
</evidence>
<comment type="similarity">
    <text evidence="1">Belongs to the UPF0213 family.</text>
</comment>
<keyword evidence="3" id="KW-0808">Transferase</keyword>
<evidence type="ECO:0000313" key="3">
    <source>
        <dbReference type="EMBL" id="OGM31533.1"/>
    </source>
</evidence>
<dbReference type="SUPFAM" id="SSF82771">
    <property type="entry name" value="GIY-YIG endonuclease"/>
    <property type="match status" value="1"/>
</dbReference>
<dbReference type="Proteomes" id="UP000178870">
    <property type="component" value="Unassembled WGS sequence"/>
</dbReference>
<dbReference type="AlphaFoldDB" id="A0A1F7YW19"/>
<evidence type="ECO:0000256" key="1">
    <source>
        <dbReference type="ARBA" id="ARBA00007435"/>
    </source>
</evidence>
<dbReference type="GO" id="GO:0008168">
    <property type="term" value="F:methyltransferase activity"/>
    <property type="evidence" value="ECO:0007669"/>
    <property type="project" value="UniProtKB-KW"/>
</dbReference>
<reference evidence="3 4" key="1">
    <citation type="journal article" date="2016" name="Nat. Commun.">
        <title>Thousands of microbial genomes shed light on interconnected biogeochemical processes in an aquifer system.</title>
        <authorList>
            <person name="Anantharaman K."/>
            <person name="Brown C.T."/>
            <person name="Hug L.A."/>
            <person name="Sharon I."/>
            <person name="Castelle C.J."/>
            <person name="Probst A.J."/>
            <person name="Thomas B.C."/>
            <person name="Singh A."/>
            <person name="Wilkins M.J."/>
            <person name="Karaoz U."/>
            <person name="Brodie E.L."/>
            <person name="Williams K.H."/>
            <person name="Hubbard S.S."/>
            <person name="Banfield J.F."/>
        </authorList>
    </citation>
    <scope>NUCLEOTIDE SEQUENCE [LARGE SCALE GENOMIC DNA]</scope>
</reference>
<dbReference type="InterPro" id="IPR050190">
    <property type="entry name" value="UPF0213_domain"/>
</dbReference>
<sequence>MWFLYILLCRDNSYYTGITTNIKNRFTDHKEGKGGAYTRSHKPIKIIYRETLPSKSEALRREIQLKKWSRAKKEALVKRGM</sequence>
<dbReference type="EMBL" id="MGGP01000024">
    <property type="protein sequence ID" value="OGM31533.1"/>
    <property type="molecule type" value="Genomic_DNA"/>
</dbReference>
<dbReference type="SMART" id="SM00465">
    <property type="entry name" value="GIYc"/>
    <property type="match status" value="1"/>
</dbReference>
<dbReference type="CDD" id="cd10456">
    <property type="entry name" value="GIY-YIG_UPF0213"/>
    <property type="match status" value="1"/>
</dbReference>
<dbReference type="GO" id="GO:0032259">
    <property type="term" value="P:methylation"/>
    <property type="evidence" value="ECO:0007669"/>
    <property type="project" value="UniProtKB-KW"/>
</dbReference>
<feature type="domain" description="GIY-YIG" evidence="2">
    <location>
        <begin position="1"/>
        <end position="75"/>
    </location>
</feature>
<dbReference type="Pfam" id="PF01541">
    <property type="entry name" value="GIY-YIG"/>
    <property type="match status" value="1"/>
</dbReference>
<evidence type="ECO:0000313" key="4">
    <source>
        <dbReference type="Proteomes" id="UP000178870"/>
    </source>
</evidence>
<organism evidence="3 4">
    <name type="scientific">Candidatus Woesebacteria bacterium RIFCSPHIGHO2_01_FULL_44_21</name>
    <dbReference type="NCBI Taxonomy" id="1802503"/>
    <lineage>
        <taxon>Bacteria</taxon>
        <taxon>Candidatus Woeseibacteriota</taxon>
    </lineage>
</organism>
<accession>A0A1F7YW19</accession>
<name>A0A1F7YW19_9BACT</name>
<keyword evidence="3" id="KW-0489">Methyltransferase</keyword>
<dbReference type="PANTHER" id="PTHR34477:SF1">
    <property type="entry name" value="UPF0213 PROTEIN YHBQ"/>
    <property type="match status" value="1"/>
</dbReference>
<proteinExistence type="inferred from homology"/>